<keyword evidence="4" id="KW-1185">Reference proteome</keyword>
<gene>
    <name evidence="3" type="ORF">GON03_06670</name>
</gene>
<organism evidence="3 4">
    <name type="scientific">Nocardioides agri</name>
    <dbReference type="NCBI Taxonomy" id="2682843"/>
    <lineage>
        <taxon>Bacteria</taxon>
        <taxon>Bacillati</taxon>
        <taxon>Actinomycetota</taxon>
        <taxon>Actinomycetes</taxon>
        <taxon>Propionibacteriales</taxon>
        <taxon>Nocardioidaceae</taxon>
        <taxon>Nocardioides</taxon>
    </lineage>
</organism>
<dbReference type="EMBL" id="WSEK01000004">
    <property type="protein sequence ID" value="MVQ48860.1"/>
    <property type="molecule type" value="Genomic_DNA"/>
</dbReference>
<evidence type="ECO:0000256" key="2">
    <source>
        <dbReference type="SAM" id="SignalP"/>
    </source>
</evidence>
<feature type="region of interest" description="Disordered" evidence="1">
    <location>
        <begin position="25"/>
        <end position="46"/>
    </location>
</feature>
<name>A0A6L6XP15_9ACTN</name>
<dbReference type="Proteomes" id="UP000473525">
    <property type="component" value="Unassembled WGS sequence"/>
</dbReference>
<accession>A0A6L6XP15</accession>
<feature type="signal peptide" evidence="2">
    <location>
        <begin position="1"/>
        <end position="26"/>
    </location>
</feature>
<dbReference type="RefSeq" id="WP_157341248.1">
    <property type="nucleotide sequence ID" value="NZ_WSEK01000004.1"/>
</dbReference>
<evidence type="ECO:0000256" key="1">
    <source>
        <dbReference type="SAM" id="MobiDB-lite"/>
    </source>
</evidence>
<feature type="chain" id="PRO_5026917510" evidence="2">
    <location>
        <begin position="27"/>
        <end position="227"/>
    </location>
</feature>
<comment type="caution">
    <text evidence="3">The sequence shown here is derived from an EMBL/GenBank/DDBJ whole genome shotgun (WGS) entry which is preliminary data.</text>
</comment>
<reference evidence="3 4" key="1">
    <citation type="submission" date="2019-12" db="EMBL/GenBank/DDBJ databases">
        <authorList>
            <person name="Huq M.A."/>
        </authorList>
    </citation>
    <scope>NUCLEOTIDE SEQUENCE [LARGE SCALE GENOMIC DNA]</scope>
    <source>
        <strain evidence="3 4">MAH-18</strain>
    </source>
</reference>
<evidence type="ECO:0000313" key="4">
    <source>
        <dbReference type="Proteomes" id="UP000473525"/>
    </source>
</evidence>
<dbReference type="AlphaFoldDB" id="A0A6L6XP15"/>
<proteinExistence type="predicted"/>
<sequence>MPSPGTARALLAALAMVLTVTGCGTASDPSPPTGIDELTVPTPSPDPDDFVDAVDNPWFPLPPGSTWSYQVIGAVDATDLLVTVAPGPVVSGVATTARVSRADGVVATDWYAQDTDGNVWWFGRDGEWRAGEEGAQAGLAMPAHPRVGDGYRTAYAPGTAEDVATVRALDGTVTVPAGTFDGLLVVETTSVLDPQGKRTLYVAEGLGPVEEDDLGRTARLSDATLAD</sequence>
<keyword evidence="2" id="KW-0732">Signal</keyword>
<evidence type="ECO:0000313" key="3">
    <source>
        <dbReference type="EMBL" id="MVQ48860.1"/>
    </source>
</evidence>
<protein>
    <submittedName>
        <fullName evidence="3">Uncharacterized protein</fullName>
    </submittedName>
</protein>